<evidence type="ECO:0000313" key="2">
    <source>
        <dbReference type="EMBL" id="MBB4666466.1"/>
    </source>
</evidence>
<feature type="transmembrane region" description="Helical" evidence="1">
    <location>
        <begin position="74"/>
        <end position="101"/>
    </location>
</feature>
<evidence type="ECO:0000313" key="3">
    <source>
        <dbReference type="Proteomes" id="UP000573729"/>
    </source>
</evidence>
<dbReference type="EMBL" id="JACHMD010000001">
    <property type="protein sequence ID" value="MBB4666466.1"/>
    <property type="molecule type" value="Genomic_DNA"/>
</dbReference>
<keyword evidence="3" id="KW-1185">Reference proteome</keyword>
<feature type="transmembrane region" description="Helical" evidence="1">
    <location>
        <begin position="16"/>
        <end position="38"/>
    </location>
</feature>
<evidence type="ECO:0000256" key="1">
    <source>
        <dbReference type="SAM" id="Phobius"/>
    </source>
</evidence>
<feature type="transmembrane region" description="Helical" evidence="1">
    <location>
        <begin position="107"/>
        <end position="131"/>
    </location>
</feature>
<comment type="caution">
    <text evidence="2">The sequence shown here is derived from an EMBL/GenBank/DDBJ whole genome shotgun (WGS) entry which is preliminary data.</text>
</comment>
<dbReference type="Proteomes" id="UP000573729">
    <property type="component" value="Unassembled WGS sequence"/>
</dbReference>
<feature type="transmembrane region" description="Helical" evidence="1">
    <location>
        <begin position="44"/>
        <end position="67"/>
    </location>
</feature>
<organism evidence="2 3">
    <name type="scientific">Microbacterium marinum</name>
    <dbReference type="NCBI Taxonomy" id="421115"/>
    <lineage>
        <taxon>Bacteria</taxon>
        <taxon>Bacillati</taxon>
        <taxon>Actinomycetota</taxon>
        <taxon>Actinomycetes</taxon>
        <taxon>Micrococcales</taxon>
        <taxon>Microbacteriaceae</taxon>
        <taxon>Microbacterium</taxon>
    </lineage>
</organism>
<sequence>MTTSSLSSTLVLRRTLLWSAAVTGALVVVGAVVGLLIAGVPGMWSALVAVLTAAVFLAMTAGSILFANRWYGEALFVPIFFGSVMGAWILKFVLFLVVLFVVRDLPWLQPLIFLVSLVVSIIGSLVIDVVVMLKMRIPHVSDVSLPTAEDLGVEGGPGGDSPPLRD</sequence>
<name>A0A7W7BRH5_9MICO</name>
<keyword evidence="1" id="KW-0472">Membrane</keyword>
<protein>
    <submittedName>
        <fullName evidence="2">Magnesium-transporting ATPase (P-type)</fullName>
    </submittedName>
</protein>
<dbReference type="RefSeq" id="WP_184216083.1">
    <property type="nucleotide sequence ID" value="NZ_JACHMD010000001.1"/>
</dbReference>
<proteinExistence type="predicted"/>
<keyword evidence="1" id="KW-1133">Transmembrane helix</keyword>
<keyword evidence="1" id="KW-0812">Transmembrane</keyword>
<reference evidence="2 3" key="1">
    <citation type="submission" date="2020-08" db="EMBL/GenBank/DDBJ databases">
        <title>Sequencing the genomes of 1000 actinobacteria strains.</title>
        <authorList>
            <person name="Klenk H.-P."/>
        </authorList>
    </citation>
    <scope>NUCLEOTIDE SEQUENCE [LARGE SCALE GENOMIC DNA]</scope>
    <source>
        <strain evidence="2 3">DSM 24947</strain>
    </source>
</reference>
<accession>A0A7W7BRH5</accession>
<dbReference type="AlphaFoldDB" id="A0A7W7BRH5"/>
<gene>
    <name evidence="2" type="ORF">BKA24_001175</name>
</gene>